<evidence type="ECO:0000313" key="3">
    <source>
        <dbReference type="Proteomes" id="UP001141552"/>
    </source>
</evidence>
<dbReference type="AlphaFoldDB" id="A0A9Q0F8D0"/>
<evidence type="ECO:0000256" key="1">
    <source>
        <dbReference type="SAM" id="MobiDB-lite"/>
    </source>
</evidence>
<evidence type="ECO:0000313" key="2">
    <source>
        <dbReference type="EMBL" id="KAJ4826632.1"/>
    </source>
</evidence>
<keyword evidence="3" id="KW-1185">Reference proteome</keyword>
<reference evidence="2" key="2">
    <citation type="journal article" date="2023" name="Plants (Basel)">
        <title>Annotation of the Turnera subulata (Passifloraceae) Draft Genome Reveals the S-Locus Evolved after the Divergence of Turneroideae from Passifloroideae in a Stepwise Manner.</title>
        <authorList>
            <person name="Henning P.M."/>
            <person name="Roalson E.H."/>
            <person name="Mir W."/>
            <person name="McCubbin A.G."/>
            <person name="Shore J.S."/>
        </authorList>
    </citation>
    <scope>NUCLEOTIDE SEQUENCE</scope>
    <source>
        <strain evidence="2">F60SS</strain>
    </source>
</reference>
<dbReference type="Proteomes" id="UP001141552">
    <property type="component" value="Unassembled WGS sequence"/>
</dbReference>
<comment type="caution">
    <text evidence="2">The sequence shown here is derived from an EMBL/GenBank/DDBJ whole genome shotgun (WGS) entry which is preliminary data.</text>
</comment>
<reference evidence="2" key="1">
    <citation type="submission" date="2022-02" db="EMBL/GenBank/DDBJ databases">
        <authorList>
            <person name="Henning P.M."/>
            <person name="McCubbin A.G."/>
            <person name="Shore J.S."/>
        </authorList>
    </citation>
    <scope>NUCLEOTIDE SEQUENCE</scope>
    <source>
        <strain evidence="2">F60SS</strain>
        <tissue evidence="2">Leaves</tissue>
    </source>
</reference>
<feature type="region of interest" description="Disordered" evidence="1">
    <location>
        <begin position="32"/>
        <end position="56"/>
    </location>
</feature>
<protein>
    <submittedName>
        <fullName evidence="2">Uncharacterized protein</fullName>
    </submittedName>
</protein>
<gene>
    <name evidence="2" type="ORF">Tsubulata_002234</name>
</gene>
<organism evidence="2 3">
    <name type="scientific">Turnera subulata</name>
    <dbReference type="NCBI Taxonomy" id="218843"/>
    <lineage>
        <taxon>Eukaryota</taxon>
        <taxon>Viridiplantae</taxon>
        <taxon>Streptophyta</taxon>
        <taxon>Embryophyta</taxon>
        <taxon>Tracheophyta</taxon>
        <taxon>Spermatophyta</taxon>
        <taxon>Magnoliopsida</taxon>
        <taxon>eudicotyledons</taxon>
        <taxon>Gunneridae</taxon>
        <taxon>Pentapetalae</taxon>
        <taxon>rosids</taxon>
        <taxon>fabids</taxon>
        <taxon>Malpighiales</taxon>
        <taxon>Passifloraceae</taxon>
        <taxon>Turnera</taxon>
    </lineage>
</organism>
<dbReference type="EMBL" id="JAKUCV010006612">
    <property type="protein sequence ID" value="KAJ4826632.1"/>
    <property type="molecule type" value="Genomic_DNA"/>
</dbReference>
<proteinExistence type="predicted"/>
<sequence length="141" mass="14739">MSCSTYGHAADACSSPLKCSAPITIIDSASGMEVSSEMDRDEPGAPSSSAGKHDFGEWMIVGRPVRRPPRDRLAIESKAGAGNLAGNRFAALSDSGETWTVSVGRPKAATIGDVMRVVAPRPKRVHSDSVVGSPIVFSARL</sequence>
<name>A0A9Q0F8D0_9ROSI</name>
<accession>A0A9Q0F8D0</accession>